<dbReference type="RefSeq" id="XP_060416029.1">
    <property type="nucleotide sequence ID" value="XM_060557336.1"/>
</dbReference>
<evidence type="ECO:0008006" key="4">
    <source>
        <dbReference type="Google" id="ProtNLM"/>
    </source>
</evidence>
<dbReference type="GeneID" id="85441576"/>
<evidence type="ECO:0000256" key="1">
    <source>
        <dbReference type="SAM" id="SignalP"/>
    </source>
</evidence>
<comment type="caution">
    <text evidence="2">The sequence shown here is derived from an EMBL/GenBank/DDBJ whole genome shotgun (WGS) entry which is preliminary data.</text>
</comment>
<feature type="signal peptide" evidence="1">
    <location>
        <begin position="1"/>
        <end position="27"/>
    </location>
</feature>
<keyword evidence="3" id="KW-1185">Reference proteome</keyword>
<dbReference type="Proteomes" id="UP001230504">
    <property type="component" value="Unassembled WGS sequence"/>
</dbReference>
<keyword evidence="1" id="KW-0732">Signal</keyword>
<feature type="chain" id="PRO_5041944595" description="Secreted protein" evidence="1">
    <location>
        <begin position="28"/>
        <end position="91"/>
    </location>
</feature>
<evidence type="ECO:0000313" key="3">
    <source>
        <dbReference type="Proteomes" id="UP001230504"/>
    </source>
</evidence>
<evidence type="ECO:0000313" key="2">
    <source>
        <dbReference type="EMBL" id="KAK1594940.1"/>
    </source>
</evidence>
<dbReference type="EMBL" id="JAHLJV010000017">
    <property type="protein sequence ID" value="KAK1594940.1"/>
    <property type="molecule type" value="Genomic_DNA"/>
</dbReference>
<sequence length="91" mass="10355">MPWGNIVRHAFPALFGLFSLSPHTLLSLSLTTRWCHPEILWLFCFSLPSQDRPVRHLHHHLEQVSCAHIFCLAAMFARPSIPRSSPSSVVI</sequence>
<protein>
    <recommendedName>
        <fullName evidence="4">Secreted protein</fullName>
    </recommendedName>
</protein>
<name>A0AAD8Q3L6_9PEZI</name>
<organism evidence="2 3">
    <name type="scientific">Colletotrichum navitas</name>
    <dbReference type="NCBI Taxonomy" id="681940"/>
    <lineage>
        <taxon>Eukaryota</taxon>
        <taxon>Fungi</taxon>
        <taxon>Dikarya</taxon>
        <taxon>Ascomycota</taxon>
        <taxon>Pezizomycotina</taxon>
        <taxon>Sordariomycetes</taxon>
        <taxon>Hypocreomycetidae</taxon>
        <taxon>Glomerellales</taxon>
        <taxon>Glomerellaceae</taxon>
        <taxon>Colletotrichum</taxon>
        <taxon>Colletotrichum graminicola species complex</taxon>
    </lineage>
</organism>
<proteinExistence type="predicted"/>
<reference evidence="2" key="1">
    <citation type="submission" date="2021-06" db="EMBL/GenBank/DDBJ databases">
        <title>Comparative genomics, transcriptomics and evolutionary studies reveal genomic signatures of adaptation to plant cell wall in hemibiotrophic fungi.</title>
        <authorList>
            <consortium name="DOE Joint Genome Institute"/>
            <person name="Baroncelli R."/>
            <person name="Diaz J.F."/>
            <person name="Benocci T."/>
            <person name="Peng M."/>
            <person name="Battaglia E."/>
            <person name="Haridas S."/>
            <person name="Andreopoulos W."/>
            <person name="Labutti K."/>
            <person name="Pangilinan J."/>
            <person name="Floch G.L."/>
            <person name="Makela M.R."/>
            <person name="Henrissat B."/>
            <person name="Grigoriev I.V."/>
            <person name="Crouch J.A."/>
            <person name="De Vries R.P."/>
            <person name="Sukno S.A."/>
            <person name="Thon M.R."/>
        </authorList>
    </citation>
    <scope>NUCLEOTIDE SEQUENCE</scope>
    <source>
        <strain evidence="2">CBS 125086</strain>
    </source>
</reference>
<dbReference type="AlphaFoldDB" id="A0AAD8Q3L6"/>
<accession>A0AAD8Q3L6</accession>
<gene>
    <name evidence="2" type="ORF">LY79DRAFT_547585</name>
</gene>